<evidence type="ECO:0000313" key="4">
    <source>
        <dbReference type="Proteomes" id="UP000054854"/>
    </source>
</evidence>
<gene>
    <name evidence="2" type="ORF">Lcin_2644</name>
    <name evidence="3" type="ORF">NCTC12438_03317</name>
</gene>
<sequence>MKSKLEQLKIRVKTIEENKDNVDRLRQLQQFITKERDNLVEEAITELIESINKENIEIIIISIGSGNAPKQQSPAFLRHFGKATVLNIDGAFRDEKSTKNDNANIEYIPSIISSESTPKAYEQLKKAISYWTHAGKKVIFMNHTFPGGHNYFNDIIRQNLDMLGSTFSYIGSYHQNQPVAVYSETFLDTNKGSTKEKVDLKRRVWATGKTFTDNELQQLLQPQDYAYGNFYCDLNQIVPNNLFPKNNEEVKRTIQEAVKKIKEFKYDDFDLQKKNNKQQVLDYQKLVKKEFHAFMNSKEMISTYFLGNKEDQEELKQAFQKKINEIDTACKKQISNISYTNSVSVLIDMHINQNQKPSFDTDEEFARMLQEEELINAGLIKKQGF</sequence>
<proteinExistence type="predicted"/>
<keyword evidence="1" id="KW-0175">Coiled coil</keyword>
<evidence type="ECO:0000313" key="5">
    <source>
        <dbReference type="Proteomes" id="UP000255316"/>
    </source>
</evidence>
<dbReference type="EMBL" id="LNXX01000043">
    <property type="protein sequence ID" value="KTC83272.1"/>
    <property type="molecule type" value="Genomic_DNA"/>
</dbReference>
<evidence type="ECO:0000313" key="3">
    <source>
        <dbReference type="EMBL" id="STX36682.1"/>
    </source>
</evidence>
<evidence type="ECO:0000256" key="1">
    <source>
        <dbReference type="SAM" id="Coils"/>
    </source>
</evidence>
<dbReference type="RefSeq" id="WP_058465763.1">
    <property type="nucleotide sequence ID" value="NZ_CAAAHQ010000008.1"/>
</dbReference>
<reference evidence="3 5" key="2">
    <citation type="submission" date="2018-06" db="EMBL/GenBank/DDBJ databases">
        <authorList>
            <consortium name="Pathogen Informatics"/>
            <person name="Doyle S."/>
        </authorList>
    </citation>
    <scope>NUCLEOTIDE SEQUENCE [LARGE SCALE GENOMIC DNA]</scope>
    <source>
        <strain evidence="3 5">NCTC12438</strain>
    </source>
</reference>
<reference evidence="2 4" key="1">
    <citation type="submission" date="2015-11" db="EMBL/GenBank/DDBJ databases">
        <title>Genomic analysis of 38 Legionella species identifies large and diverse effector repertoires.</title>
        <authorList>
            <person name="Burstein D."/>
            <person name="Amaro F."/>
            <person name="Zusman T."/>
            <person name="Lifshitz Z."/>
            <person name="Cohen O."/>
            <person name="Gilbert J.A."/>
            <person name="Pupko T."/>
            <person name="Shuman H.A."/>
            <person name="Segal G."/>
        </authorList>
    </citation>
    <scope>NUCLEOTIDE SEQUENCE [LARGE SCALE GENOMIC DNA]</scope>
    <source>
        <strain evidence="2 4">CDC#72-OH-14</strain>
    </source>
</reference>
<feature type="coiled-coil region" evidence="1">
    <location>
        <begin position="5"/>
        <end position="42"/>
    </location>
</feature>
<name>A0A378IPE6_9GAMM</name>
<dbReference type="EMBL" id="UGNX01000001">
    <property type="protein sequence ID" value="STX36682.1"/>
    <property type="molecule type" value="Genomic_DNA"/>
</dbReference>
<accession>A0A378IPE6</accession>
<keyword evidence="4" id="KW-1185">Reference proteome</keyword>
<evidence type="ECO:0000313" key="2">
    <source>
        <dbReference type="EMBL" id="KTC83272.1"/>
    </source>
</evidence>
<organism evidence="3 5">
    <name type="scientific">Legionella cincinnatiensis</name>
    <dbReference type="NCBI Taxonomy" id="28085"/>
    <lineage>
        <taxon>Bacteria</taxon>
        <taxon>Pseudomonadati</taxon>
        <taxon>Pseudomonadota</taxon>
        <taxon>Gammaproteobacteria</taxon>
        <taxon>Legionellales</taxon>
        <taxon>Legionellaceae</taxon>
        <taxon>Legionella</taxon>
    </lineage>
</organism>
<dbReference type="AlphaFoldDB" id="A0A378IPE6"/>
<dbReference type="Proteomes" id="UP000255316">
    <property type="component" value="Unassembled WGS sequence"/>
</dbReference>
<dbReference type="STRING" id="28085.Lcin_2644"/>
<protein>
    <submittedName>
        <fullName evidence="3">Uncharacterized protein</fullName>
    </submittedName>
</protein>
<dbReference type="Proteomes" id="UP000054854">
    <property type="component" value="Unassembled WGS sequence"/>
</dbReference>